<sequence>MHLSPNQQYAHTIESTLGDFGAAIDVLDPQTIDFLLTETEELLVEEIVVPTENVIRVLLTLSCRLPAIFSRAEGNDITRMLQNALHQPRQIISHPVASYNQRAELILRRLCGIVSSTYTDKPQIYQAVYSTLMNVMADFTSTKRTINQFEFVSDSEEELLLSAVVDEHKKRSIVVSPSKKPRSRNFKKKSYIPADMRIFNEPVITTAVCPSKSSPYNLWSLMEWTFYCCSKSSTVQEKSIELSCFHDLYQGYSRFLLVLWRVVTINFVNVIDLLMNDGRGNHNELVHMFFYSSESKQNEIISALEDPSLFILRALMTQVSGDKEEWYKRITSVVFYGIEEQKIPTSPYASDRHLIRKSNIPCPKQSDRCDSSNDMVESMSLRFEILSLVYYNGLFFDKGDAFLGLSEVDPQDYDLVTRILVQEMAKRLCKFSYRYFKLFFEASLISNEMSIFQVPANHCSRMMMELARELVDTLTGRYGIDLDVRPGASQFPWEVQFAQEMVSIIGQKALYEMIVQESGSNGGLEEAWCKATFLLGWLLDMAFTELQLNSQHGDFLQHLSEGVEQADAVSAKLWRQACQKDELPFVKYGDIFRSRFPI</sequence>
<gene>
    <name evidence="1" type="ORF">QFC19_002039</name>
</gene>
<evidence type="ECO:0000313" key="2">
    <source>
        <dbReference type="Proteomes" id="UP001241377"/>
    </source>
</evidence>
<name>A0ACC2WCY5_9TREE</name>
<protein>
    <submittedName>
        <fullName evidence="1">Uncharacterized protein</fullName>
    </submittedName>
</protein>
<keyword evidence="2" id="KW-1185">Reference proteome</keyword>
<dbReference type="EMBL" id="JASBWR010000017">
    <property type="protein sequence ID" value="KAJ9109598.1"/>
    <property type="molecule type" value="Genomic_DNA"/>
</dbReference>
<proteinExistence type="predicted"/>
<evidence type="ECO:0000313" key="1">
    <source>
        <dbReference type="EMBL" id="KAJ9109598.1"/>
    </source>
</evidence>
<comment type="caution">
    <text evidence="1">The sequence shown here is derived from an EMBL/GenBank/DDBJ whole genome shotgun (WGS) entry which is preliminary data.</text>
</comment>
<accession>A0ACC2WCY5</accession>
<reference evidence="1" key="1">
    <citation type="submission" date="2023-04" db="EMBL/GenBank/DDBJ databases">
        <title>Draft Genome sequencing of Naganishia species isolated from polar environments using Oxford Nanopore Technology.</title>
        <authorList>
            <person name="Leo P."/>
            <person name="Venkateswaran K."/>
        </authorList>
    </citation>
    <scope>NUCLEOTIDE SEQUENCE</scope>
    <source>
        <strain evidence="1">MNA-CCFEE 5261</strain>
    </source>
</reference>
<organism evidence="1 2">
    <name type="scientific">Naganishia cerealis</name>
    <dbReference type="NCBI Taxonomy" id="610337"/>
    <lineage>
        <taxon>Eukaryota</taxon>
        <taxon>Fungi</taxon>
        <taxon>Dikarya</taxon>
        <taxon>Basidiomycota</taxon>
        <taxon>Agaricomycotina</taxon>
        <taxon>Tremellomycetes</taxon>
        <taxon>Filobasidiales</taxon>
        <taxon>Filobasidiaceae</taxon>
        <taxon>Naganishia</taxon>
    </lineage>
</organism>
<dbReference type="Proteomes" id="UP001241377">
    <property type="component" value="Unassembled WGS sequence"/>
</dbReference>